<dbReference type="GO" id="GO:0043069">
    <property type="term" value="P:negative regulation of programmed cell death"/>
    <property type="evidence" value="ECO:0007669"/>
    <property type="project" value="TreeGrafter"/>
</dbReference>
<dbReference type="Pfam" id="PF25992">
    <property type="entry name" value="Ig_TM7SF3_N"/>
    <property type="match status" value="1"/>
</dbReference>
<feature type="transmembrane region" description="Helical" evidence="6">
    <location>
        <begin position="298"/>
        <end position="318"/>
    </location>
</feature>
<dbReference type="Pfam" id="PF13886">
    <property type="entry name" value="TM7S3_TM198"/>
    <property type="match status" value="1"/>
</dbReference>
<evidence type="ECO:0000313" key="9">
    <source>
        <dbReference type="EMBL" id="KAG6440363.1"/>
    </source>
</evidence>
<feature type="compositionally biased region" description="Basic residues" evidence="5">
    <location>
        <begin position="544"/>
        <end position="554"/>
    </location>
</feature>
<evidence type="ECO:0000256" key="4">
    <source>
        <dbReference type="ARBA" id="ARBA00023136"/>
    </source>
</evidence>
<reference evidence="9" key="1">
    <citation type="journal article" date="2016" name="Insect Biochem. Mol. Biol.">
        <title>Multifaceted biological insights from a draft genome sequence of the tobacco hornworm moth, Manduca sexta.</title>
        <authorList>
            <person name="Kanost M.R."/>
            <person name="Arrese E.L."/>
            <person name="Cao X."/>
            <person name="Chen Y.R."/>
            <person name="Chellapilla S."/>
            <person name="Goldsmith M.R."/>
            <person name="Grosse-Wilde E."/>
            <person name="Heckel D.G."/>
            <person name="Herndon N."/>
            <person name="Jiang H."/>
            <person name="Papanicolaou A."/>
            <person name="Qu J."/>
            <person name="Soulages J.L."/>
            <person name="Vogel H."/>
            <person name="Walters J."/>
            <person name="Waterhouse R.M."/>
            <person name="Ahn S.J."/>
            <person name="Almeida F.C."/>
            <person name="An C."/>
            <person name="Aqrawi P."/>
            <person name="Bretschneider A."/>
            <person name="Bryant W.B."/>
            <person name="Bucks S."/>
            <person name="Chao H."/>
            <person name="Chevignon G."/>
            <person name="Christen J.M."/>
            <person name="Clarke D.F."/>
            <person name="Dittmer N.T."/>
            <person name="Ferguson L.C.F."/>
            <person name="Garavelou S."/>
            <person name="Gordon K.H.J."/>
            <person name="Gunaratna R.T."/>
            <person name="Han Y."/>
            <person name="Hauser F."/>
            <person name="He Y."/>
            <person name="Heidel-Fischer H."/>
            <person name="Hirsh A."/>
            <person name="Hu Y."/>
            <person name="Jiang H."/>
            <person name="Kalra D."/>
            <person name="Klinner C."/>
            <person name="Konig C."/>
            <person name="Kovar C."/>
            <person name="Kroll A.R."/>
            <person name="Kuwar S.S."/>
            <person name="Lee S.L."/>
            <person name="Lehman R."/>
            <person name="Li K."/>
            <person name="Li Z."/>
            <person name="Liang H."/>
            <person name="Lovelace S."/>
            <person name="Lu Z."/>
            <person name="Mansfield J.H."/>
            <person name="McCulloch K.J."/>
            <person name="Mathew T."/>
            <person name="Morton B."/>
            <person name="Muzny D.M."/>
            <person name="Neunemann D."/>
            <person name="Ongeri F."/>
            <person name="Pauchet Y."/>
            <person name="Pu L.L."/>
            <person name="Pyrousis I."/>
            <person name="Rao X.J."/>
            <person name="Redding A."/>
            <person name="Roesel C."/>
            <person name="Sanchez-Gracia A."/>
            <person name="Schaack S."/>
            <person name="Shukla A."/>
            <person name="Tetreau G."/>
            <person name="Wang Y."/>
            <person name="Xiong G.H."/>
            <person name="Traut W."/>
            <person name="Walsh T.K."/>
            <person name="Worley K.C."/>
            <person name="Wu D."/>
            <person name="Wu W."/>
            <person name="Wu Y.Q."/>
            <person name="Zhang X."/>
            <person name="Zou Z."/>
            <person name="Zucker H."/>
            <person name="Briscoe A.D."/>
            <person name="Burmester T."/>
            <person name="Clem R.J."/>
            <person name="Feyereisen R."/>
            <person name="Grimmelikhuijzen C.J.P."/>
            <person name="Hamodrakas S.J."/>
            <person name="Hansson B.S."/>
            <person name="Huguet E."/>
            <person name="Jermiin L.S."/>
            <person name="Lan Q."/>
            <person name="Lehman H.K."/>
            <person name="Lorenzen M."/>
            <person name="Merzendorfer H."/>
            <person name="Michalopoulos I."/>
            <person name="Morton D.B."/>
            <person name="Muthukrishnan S."/>
            <person name="Oakeshott J.G."/>
            <person name="Palmer W."/>
            <person name="Park Y."/>
            <person name="Passarelli A.L."/>
            <person name="Rozas J."/>
            <person name="Schwartz L.M."/>
            <person name="Smith W."/>
            <person name="Southgate A."/>
            <person name="Vilcinskas A."/>
            <person name="Vogt R."/>
            <person name="Wang P."/>
            <person name="Werren J."/>
            <person name="Yu X.Q."/>
            <person name="Zhou J.J."/>
            <person name="Brown S.J."/>
            <person name="Scherer S.E."/>
            <person name="Richards S."/>
            <person name="Blissard G.W."/>
        </authorList>
    </citation>
    <scope>NUCLEOTIDE SEQUENCE</scope>
</reference>
<protein>
    <recommendedName>
        <fullName evidence="8">TM7S3/TM198-like domain-containing protein</fullName>
    </recommendedName>
</protein>
<evidence type="ECO:0000313" key="10">
    <source>
        <dbReference type="Proteomes" id="UP000791440"/>
    </source>
</evidence>
<feature type="signal peptide" evidence="7">
    <location>
        <begin position="1"/>
        <end position="19"/>
    </location>
</feature>
<dbReference type="Proteomes" id="UP000791440">
    <property type="component" value="Unassembled WGS sequence"/>
</dbReference>
<keyword evidence="2 6" id="KW-0812">Transmembrane</keyword>
<evidence type="ECO:0000256" key="6">
    <source>
        <dbReference type="SAM" id="Phobius"/>
    </source>
</evidence>
<dbReference type="OrthoDB" id="5967337at2759"/>
<keyword evidence="4 6" id="KW-0472">Membrane</keyword>
<feature type="domain" description="TM7S3/TM198-like" evidence="8">
    <location>
        <begin position="306"/>
        <end position="509"/>
    </location>
</feature>
<feature type="transmembrane region" description="Helical" evidence="6">
    <location>
        <begin position="492"/>
        <end position="511"/>
    </location>
</feature>
<gene>
    <name evidence="9" type="ORF">O3G_MSEX001251</name>
</gene>
<dbReference type="InterPro" id="IPR042502">
    <property type="entry name" value="TM7SF3"/>
</dbReference>
<feature type="transmembrane region" description="Helical" evidence="6">
    <location>
        <begin position="412"/>
        <end position="430"/>
    </location>
</feature>
<evidence type="ECO:0000256" key="7">
    <source>
        <dbReference type="SAM" id="SignalP"/>
    </source>
</evidence>
<feature type="chain" id="PRO_5038011926" description="TM7S3/TM198-like domain-containing protein" evidence="7">
    <location>
        <begin position="20"/>
        <end position="563"/>
    </location>
</feature>
<dbReference type="EMBL" id="JH668279">
    <property type="protein sequence ID" value="KAG6440363.1"/>
    <property type="molecule type" value="Genomic_DNA"/>
</dbReference>
<evidence type="ECO:0000256" key="3">
    <source>
        <dbReference type="ARBA" id="ARBA00022989"/>
    </source>
</evidence>
<dbReference type="AlphaFoldDB" id="A0A921YJI3"/>
<evidence type="ECO:0000256" key="2">
    <source>
        <dbReference type="ARBA" id="ARBA00022692"/>
    </source>
</evidence>
<evidence type="ECO:0000259" key="8">
    <source>
        <dbReference type="Pfam" id="PF13886"/>
    </source>
</evidence>
<accession>A0A921YJI3</accession>
<dbReference type="PANTHER" id="PTHR15937">
    <property type="entry name" value="TRANSMEMBRANE 7 SUPERFAMILY MEMBER 3"/>
    <property type="match status" value="1"/>
</dbReference>
<dbReference type="InterPro" id="IPR025256">
    <property type="entry name" value="TM7S3/TM198-like_dom"/>
</dbReference>
<comment type="caution">
    <text evidence="9">The sequence shown here is derived from an EMBL/GenBank/DDBJ whole genome shotgun (WGS) entry which is preliminary data.</text>
</comment>
<name>A0A921YJI3_MANSE</name>
<evidence type="ECO:0000256" key="1">
    <source>
        <dbReference type="ARBA" id="ARBA00004141"/>
    </source>
</evidence>
<reference evidence="9" key="2">
    <citation type="submission" date="2020-12" db="EMBL/GenBank/DDBJ databases">
        <authorList>
            <person name="Kanost M."/>
        </authorList>
    </citation>
    <scope>NUCLEOTIDE SEQUENCE</scope>
</reference>
<keyword evidence="3 6" id="KW-1133">Transmembrane helix</keyword>
<proteinExistence type="predicted"/>
<keyword evidence="10" id="KW-1185">Reference proteome</keyword>
<feature type="transmembrane region" description="Helical" evidence="6">
    <location>
        <begin position="437"/>
        <end position="457"/>
    </location>
</feature>
<feature type="transmembrane region" description="Helical" evidence="6">
    <location>
        <begin position="352"/>
        <end position="374"/>
    </location>
</feature>
<comment type="subcellular location">
    <subcellularLocation>
        <location evidence="1">Membrane</location>
        <topology evidence="1">Multi-pass membrane protein</topology>
    </subcellularLocation>
</comment>
<feature type="region of interest" description="Disordered" evidence="5">
    <location>
        <begin position="544"/>
        <end position="563"/>
    </location>
</feature>
<feature type="transmembrane region" description="Helical" evidence="6">
    <location>
        <begin position="330"/>
        <end position="346"/>
    </location>
</feature>
<feature type="transmembrane region" description="Helical" evidence="6">
    <location>
        <begin position="381"/>
        <end position="400"/>
    </location>
</feature>
<dbReference type="GO" id="GO:0005886">
    <property type="term" value="C:plasma membrane"/>
    <property type="evidence" value="ECO:0007669"/>
    <property type="project" value="TreeGrafter"/>
</dbReference>
<dbReference type="PANTHER" id="PTHR15937:SF3">
    <property type="entry name" value="TRANSMEMBRANE 7 SUPERFAMILY MEMBER 3"/>
    <property type="match status" value="1"/>
</dbReference>
<organism evidence="9 10">
    <name type="scientific">Manduca sexta</name>
    <name type="common">Tobacco hawkmoth</name>
    <name type="synonym">Tobacco hornworm</name>
    <dbReference type="NCBI Taxonomy" id="7130"/>
    <lineage>
        <taxon>Eukaryota</taxon>
        <taxon>Metazoa</taxon>
        <taxon>Ecdysozoa</taxon>
        <taxon>Arthropoda</taxon>
        <taxon>Hexapoda</taxon>
        <taxon>Insecta</taxon>
        <taxon>Pterygota</taxon>
        <taxon>Neoptera</taxon>
        <taxon>Endopterygota</taxon>
        <taxon>Lepidoptera</taxon>
        <taxon>Glossata</taxon>
        <taxon>Ditrysia</taxon>
        <taxon>Bombycoidea</taxon>
        <taxon>Sphingidae</taxon>
        <taxon>Sphinginae</taxon>
        <taxon>Sphingini</taxon>
        <taxon>Manduca</taxon>
    </lineage>
</organism>
<evidence type="ECO:0000256" key="5">
    <source>
        <dbReference type="SAM" id="MobiDB-lite"/>
    </source>
</evidence>
<keyword evidence="7" id="KW-0732">Signal</keyword>
<sequence length="563" mass="63621">MFSVMKLFTMILFIFSASSEISYVVNYTNGTTFQEGQVLTLSSSSDYYDVNITIPLSKPTYMNKEISSDFIFLATTMIIKVTLVDIDPELSFLIAQVHAKIDKVEIYKSFKKTRVIGQNVGLYFDAKNEKHVFYILNRNCEGGLFYVSVHGYGPKDPIPGGCNLESKIPIPPSTDIRLSNNYYNVEIAPPMAPYDPNCLENDVFITFYMLYQSELDYTTEVYFDGIRRMINYENITKNGIVVPFIFWNTRRMMSRYHGTNAVFAAVASTADGYSIYVPAQTYGCVNTSDQFCVYLGDIRTIIFVLFLMAISFLICFGGHRYVHIEMFSQGLMTSTFVCFVIMTATTSESYDIKLLISFIFGLVFASVWSMAWLVWRSPITIMLIPAFNCGFLVAGIMYYVVPSSMIYLGVDFNFWSLFFLVLLLVAMVILSTSKFGNILSCAFFGSYGFVVAGDMLLGSNFKYIVVNVLRRATVPNFNKAVLFPPFQTGEKVMIAVWVLIALAGMAVQYWFTRGQTSFPMCAPQLTMREAVNVAMYGTVERRIAPRKRKSKPNKGRTGVSSRA</sequence>